<keyword evidence="11 14" id="KW-0472">Membrane</keyword>
<dbReference type="PANTHER" id="PTHR32552">
    <property type="entry name" value="FERRICHROME IRON RECEPTOR-RELATED"/>
    <property type="match status" value="1"/>
</dbReference>
<dbReference type="InterPro" id="IPR000531">
    <property type="entry name" value="Beta-barrel_TonB"/>
</dbReference>
<feature type="compositionally biased region" description="Basic and acidic residues" evidence="16">
    <location>
        <begin position="46"/>
        <end position="55"/>
    </location>
</feature>
<keyword evidence="6 14" id="KW-0812">Transmembrane</keyword>
<evidence type="ECO:0000256" key="3">
    <source>
        <dbReference type="ARBA" id="ARBA00022448"/>
    </source>
</evidence>
<evidence type="ECO:0000256" key="6">
    <source>
        <dbReference type="ARBA" id="ARBA00022692"/>
    </source>
</evidence>
<protein>
    <submittedName>
        <fullName evidence="19">TonB-dependent siderophore receptor</fullName>
    </submittedName>
</protein>
<evidence type="ECO:0000256" key="4">
    <source>
        <dbReference type="ARBA" id="ARBA00022452"/>
    </source>
</evidence>
<accession>A0ABU4YZ95</accession>
<evidence type="ECO:0000256" key="5">
    <source>
        <dbReference type="ARBA" id="ARBA00022496"/>
    </source>
</evidence>
<keyword evidence="4 14" id="KW-1134">Transmembrane beta strand</keyword>
<feature type="region of interest" description="Disordered" evidence="16">
    <location>
        <begin position="45"/>
        <end position="69"/>
    </location>
</feature>
<dbReference type="NCBIfam" id="TIGR01783">
    <property type="entry name" value="TonB-siderophor"/>
    <property type="match status" value="1"/>
</dbReference>
<name>A0ABU4YZ95_9HYPH</name>
<dbReference type="Pfam" id="PF07715">
    <property type="entry name" value="Plug"/>
    <property type="match status" value="1"/>
</dbReference>
<dbReference type="InterPro" id="IPR012910">
    <property type="entry name" value="Plug_dom"/>
</dbReference>
<dbReference type="RefSeq" id="WP_320225731.1">
    <property type="nucleotide sequence ID" value="NZ_JAVIJB010000005.1"/>
</dbReference>
<evidence type="ECO:0000256" key="7">
    <source>
        <dbReference type="ARBA" id="ARBA00022729"/>
    </source>
</evidence>
<dbReference type="Pfam" id="PF00593">
    <property type="entry name" value="TonB_dep_Rec_b-barrel"/>
    <property type="match status" value="1"/>
</dbReference>
<reference evidence="19 20" key="1">
    <citation type="submission" date="2023-08" db="EMBL/GenBank/DDBJ databases">
        <title>Implementing the SeqCode for naming new Mesorhizobium species isolated from Vachellia karroo root nodules.</title>
        <authorList>
            <person name="Van Lill M."/>
        </authorList>
    </citation>
    <scope>NUCLEOTIDE SEQUENCE [LARGE SCALE GENOMIC DNA]</scope>
    <source>
        <strain evidence="19 20">VK22B</strain>
    </source>
</reference>
<keyword evidence="20" id="KW-1185">Reference proteome</keyword>
<comment type="caution">
    <text evidence="19">The sequence shown here is derived from an EMBL/GenBank/DDBJ whole genome shotgun (WGS) entry which is preliminary data.</text>
</comment>
<keyword evidence="7" id="KW-0732">Signal</keyword>
<dbReference type="Gene3D" id="2.40.170.20">
    <property type="entry name" value="TonB-dependent receptor, beta-barrel domain"/>
    <property type="match status" value="1"/>
</dbReference>
<feature type="domain" description="TonB-dependent receptor-like beta-barrel" evidence="17">
    <location>
        <begin position="276"/>
        <end position="674"/>
    </location>
</feature>
<keyword evidence="13 14" id="KW-0998">Cell outer membrane</keyword>
<evidence type="ECO:0000256" key="11">
    <source>
        <dbReference type="ARBA" id="ARBA00023136"/>
    </source>
</evidence>
<dbReference type="InterPro" id="IPR039426">
    <property type="entry name" value="TonB-dep_rcpt-like"/>
</dbReference>
<keyword evidence="5" id="KW-0410">Iron transport</keyword>
<evidence type="ECO:0000256" key="16">
    <source>
        <dbReference type="SAM" id="MobiDB-lite"/>
    </source>
</evidence>
<feature type="domain" description="TonB-dependent receptor plug" evidence="18">
    <location>
        <begin position="63"/>
        <end position="166"/>
    </location>
</feature>
<evidence type="ECO:0000313" key="20">
    <source>
        <dbReference type="Proteomes" id="UP001271249"/>
    </source>
</evidence>
<evidence type="ECO:0000256" key="8">
    <source>
        <dbReference type="ARBA" id="ARBA00023004"/>
    </source>
</evidence>
<dbReference type="InterPro" id="IPR036942">
    <property type="entry name" value="Beta-barrel_TonB_sf"/>
</dbReference>
<evidence type="ECO:0000256" key="12">
    <source>
        <dbReference type="ARBA" id="ARBA00023170"/>
    </source>
</evidence>
<evidence type="ECO:0000256" key="10">
    <source>
        <dbReference type="ARBA" id="ARBA00023077"/>
    </source>
</evidence>
<keyword evidence="12 19" id="KW-0675">Receptor</keyword>
<dbReference type="PANTHER" id="PTHR32552:SF68">
    <property type="entry name" value="FERRICHROME OUTER MEMBRANE TRANSPORTER_PHAGE RECEPTOR"/>
    <property type="match status" value="1"/>
</dbReference>
<proteinExistence type="inferred from homology"/>
<evidence type="ECO:0000256" key="2">
    <source>
        <dbReference type="ARBA" id="ARBA00009810"/>
    </source>
</evidence>
<evidence type="ECO:0000256" key="14">
    <source>
        <dbReference type="PROSITE-ProRule" id="PRU01360"/>
    </source>
</evidence>
<keyword evidence="9" id="KW-0406">Ion transport</keyword>
<organism evidence="19 20">
    <name type="scientific">Mesorhizobium captivum</name>
    <dbReference type="NCBI Taxonomy" id="3072319"/>
    <lineage>
        <taxon>Bacteria</taxon>
        <taxon>Pseudomonadati</taxon>
        <taxon>Pseudomonadota</taxon>
        <taxon>Alphaproteobacteria</taxon>
        <taxon>Hyphomicrobiales</taxon>
        <taxon>Phyllobacteriaceae</taxon>
        <taxon>Mesorhizobium</taxon>
    </lineage>
</organism>
<dbReference type="SUPFAM" id="SSF56935">
    <property type="entry name" value="Porins"/>
    <property type="match status" value="1"/>
</dbReference>
<keyword evidence="3 14" id="KW-0813">Transport</keyword>
<evidence type="ECO:0000256" key="9">
    <source>
        <dbReference type="ARBA" id="ARBA00023065"/>
    </source>
</evidence>
<dbReference type="EMBL" id="JAVIJC010000007">
    <property type="protein sequence ID" value="MDX8491693.1"/>
    <property type="molecule type" value="Genomic_DNA"/>
</dbReference>
<gene>
    <name evidence="19" type="ORF">RFN29_08885</name>
</gene>
<evidence type="ECO:0000256" key="1">
    <source>
        <dbReference type="ARBA" id="ARBA00004571"/>
    </source>
</evidence>
<sequence length="703" mass="77962">MTDRRVLAGILLATTFLKAPHVLAQEQSQVLVPIQVEGEAGSADFDGYKAKKDASASKSDQPLEKTPQAVSVVGSRQIEDQAARSVVEATRYSPGIRSETFGNDTRNDWFLIRGFSSQVNSYFLDGLQLQSSDSFATWKVNSYLLDRIDVLRGPSSALYGASNPGGLINLVSKRPTFQNRGETAIGVNEFGNVWTGLDVEGVNKDGTLAYRFIATGNYGGTQVDYTDNDQFAIMPEVTWKPDEDTSLTVYANVSKLKTRGQNFLPYVGTVTDAPWGKIPRDLFTSEPSVDKFERSQQMIGYEFEHRFDNDVTIRQNLRYGHLDVDFRNVYGEGWVGDDPASHLLERANFLSKPDLGLFTVDNQVEWKTSTGPIDHTLLLGLDYKRFDLHDESGFEDAPPLDVLNPIYNGAPPVTSRYDQSNTLQNQTGLYAQDTMQIDRWNFVFSGRYDDVQTRVTDRPTGVRTSYSADAFSGRAGVIYNFDNGISPYVSISRSFLPLTGTDTATGNAFKPETAVQYEAGVKYQPTWLNDVMLTASLFDLTRENVVTSDGVLFNRQIGKVNSRGIEIEAIGQLTPDLKLTGAYTWYDLKIKEGNPAEIGKVTTGTPEQFGSLWLDYAVPSDRLQGVTVGGGVRYVGSSFADSANTLKVPDVVLFDAAIRYEKDNFKAALNVSNLFDKTYVASCNITCFYGESREISLTMSYKW</sequence>
<dbReference type="Gene3D" id="2.170.130.10">
    <property type="entry name" value="TonB-dependent receptor, plug domain"/>
    <property type="match status" value="1"/>
</dbReference>
<comment type="similarity">
    <text evidence="2 14 15">Belongs to the TonB-dependent receptor family.</text>
</comment>
<evidence type="ECO:0000259" key="18">
    <source>
        <dbReference type="Pfam" id="PF07715"/>
    </source>
</evidence>
<dbReference type="PROSITE" id="PS52016">
    <property type="entry name" value="TONB_DEPENDENT_REC_3"/>
    <property type="match status" value="1"/>
</dbReference>
<evidence type="ECO:0000256" key="15">
    <source>
        <dbReference type="RuleBase" id="RU003357"/>
    </source>
</evidence>
<dbReference type="InterPro" id="IPR037066">
    <property type="entry name" value="Plug_dom_sf"/>
</dbReference>
<comment type="subcellular location">
    <subcellularLocation>
        <location evidence="1 14">Cell outer membrane</location>
        <topology evidence="1 14">Multi-pass membrane protein</topology>
    </subcellularLocation>
</comment>
<dbReference type="InterPro" id="IPR010105">
    <property type="entry name" value="TonB_sidphr_rcpt"/>
</dbReference>
<dbReference type="CDD" id="cd01347">
    <property type="entry name" value="ligand_gated_channel"/>
    <property type="match status" value="1"/>
</dbReference>
<keyword evidence="10 15" id="KW-0798">TonB box</keyword>
<dbReference type="Proteomes" id="UP001271249">
    <property type="component" value="Unassembled WGS sequence"/>
</dbReference>
<evidence type="ECO:0000313" key="19">
    <source>
        <dbReference type="EMBL" id="MDX8491693.1"/>
    </source>
</evidence>
<evidence type="ECO:0000259" key="17">
    <source>
        <dbReference type="Pfam" id="PF00593"/>
    </source>
</evidence>
<keyword evidence="8" id="KW-0408">Iron</keyword>
<evidence type="ECO:0000256" key="13">
    <source>
        <dbReference type="ARBA" id="ARBA00023237"/>
    </source>
</evidence>